<feature type="chain" id="PRO_5013916825" evidence="1">
    <location>
        <begin position="22"/>
        <end position="164"/>
    </location>
</feature>
<organism evidence="2 3">
    <name type="scientific">Handroanthus impetiginosus</name>
    <dbReference type="NCBI Taxonomy" id="429701"/>
    <lineage>
        <taxon>Eukaryota</taxon>
        <taxon>Viridiplantae</taxon>
        <taxon>Streptophyta</taxon>
        <taxon>Embryophyta</taxon>
        <taxon>Tracheophyta</taxon>
        <taxon>Spermatophyta</taxon>
        <taxon>Magnoliopsida</taxon>
        <taxon>eudicotyledons</taxon>
        <taxon>Gunneridae</taxon>
        <taxon>Pentapetalae</taxon>
        <taxon>asterids</taxon>
        <taxon>lamiids</taxon>
        <taxon>Lamiales</taxon>
        <taxon>Bignoniaceae</taxon>
        <taxon>Crescentiina</taxon>
        <taxon>Tabebuia alliance</taxon>
        <taxon>Handroanthus</taxon>
    </lineage>
</organism>
<name>A0A2G9G586_9LAMI</name>
<feature type="signal peptide" evidence="1">
    <location>
        <begin position="1"/>
        <end position="21"/>
    </location>
</feature>
<proteinExistence type="predicted"/>
<evidence type="ECO:0000313" key="3">
    <source>
        <dbReference type="Proteomes" id="UP000231279"/>
    </source>
</evidence>
<dbReference type="InterPro" id="IPR040404">
    <property type="entry name" value="Phylloplanin-like"/>
</dbReference>
<dbReference type="EMBL" id="NKXS01006943">
    <property type="protein sequence ID" value="PIN00478.1"/>
    <property type="molecule type" value="Genomic_DNA"/>
</dbReference>
<dbReference type="PANTHER" id="PTHR34458">
    <property type="entry name" value="POLLEN OLE E 1 ALLERGEN AND EXTENSIN FAMILY PROTEIN-RELATED"/>
    <property type="match status" value="1"/>
</dbReference>
<dbReference type="Proteomes" id="UP000231279">
    <property type="component" value="Unassembled WGS sequence"/>
</dbReference>
<dbReference type="OrthoDB" id="905355at2759"/>
<keyword evidence="1" id="KW-0732">Signal</keyword>
<gene>
    <name evidence="2" type="ORF">CDL12_27020</name>
</gene>
<reference evidence="3" key="1">
    <citation type="journal article" date="2018" name="Gigascience">
        <title>Genome assembly of the Pink Ipe (Handroanthus impetiginosus, Bignoniaceae), a highly valued, ecologically keystone Neotropical timber forest tree.</title>
        <authorList>
            <person name="Silva-Junior O.B."/>
            <person name="Grattapaglia D."/>
            <person name="Novaes E."/>
            <person name="Collevatti R.G."/>
        </authorList>
    </citation>
    <scope>NUCLEOTIDE SEQUENCE [LARGE SCALE GENOMIC DNA]</scope>
    <source>
        <strain evidence="3">cv. UFG-1</strain>
    </source>
</reference>
<comment type="caution">
    <text evidence="2">The sequence shown here is derived from an EMBL/GenBank/DDBJ whole genome shotgun (WGS) entry which is preliminary data.</text>
</comment>
<accession>A0A2G9G586</accession>
<sequence>MAPKSMSALVFVALAIFVAEAHGIIQLNGTLNCDIEGSPQAFRDAQVEVSCMPNEILNSPITTTINSDVAYMLILTPQLRTTIESIITNCSVYVITPLSRCSTTLTPANLVSNLQFVKIDLDGASSVTYVIMIHNLHDCCKFCDPSLVAGSGHQVTILICLMYE</sequence>
<keyword evidence="3" id="KW-1185">Reference proteome</keyword>
<evidence type="ECO:0000313" key="2">
    <source>
        <dbReference type="EMBL" id="PIN00478.1"/>
    </source>
</evidence>
<dbReference type="PANTHER" id="PTHR34458:SF5">
    <property type="entry name" value="POLLEN OLE E 1 ALLERGEN AND EXTENSIN FAMILY PROTEIN"/>
    <property type="match status" value="1"/>
</dbReference>
<evidence type="ECO:0000256" key="1">
    <source>
        <dbReference type="SAM" id="SignalP"/>
    </source>
</evidence>
<protein>
    <submittedName>
        <fullName evidence="2">Uncharacterized protein</fullName>
    </submittedName>
</protein>
<dbReference type="AlphaFoldDB" id="A0A2G9G586"/>